<feature type="region of interest" description="Disordered" evidence="1">
    <location>
        <begin position="724"/>
        <end position="753"/>
    </location>
</feature>
<evidence type="ECO:0000256" key="1">
    <source>
        <dbReference type="SAM" id="MobiDB-lite"/>
    </source>
</evidence>
<feature type="region of interest" description="Disordered" evidence="1">
    <location>
        <begin position="606"/>
        <end position="664"/>
    </location>
</feature>
<reference evidence="3" key="1">
    <citation type="submission" date="2025-08" db="UniProtKB">
        <authorList>
            <consortium name="RefSeq"/>
        </authorList>
    </citation>
    <scope>IDENTIFICATION</scope>
</reference>
<evidence type="ECO:0000313" key="2">
    <source>
        <dbReference type="Proteomes" id="UP000695007"/>
    </source>
</evidence>
<dbReference type="GeneID" id="105359456"/>
<evidence type="ECO:0000313" key="3">
    <source>
        <dbReference type="RefSeq" id="XP_011494372.1"/>
    </source>
</evidence>
<feature type="region of interest" description="Disordered" evidence="1">
    <location>
        <begin position="691"/>
        <end position="710"/>
    </location>
</feature>
<dbReference type="KEGG" id="csol:105359456"/>
<protein>
    <submittedName>
        <fullName evidence="3">Uncharacterized protein LOC105359456</fullName>
    </submittedName>
</protein>
<dbReference type="AlphaFoldDB" id="A0AAJ6VJW5"/>
<organism evidence="2 3">
    <name type="scientific">Ceratosolen solmsi marchali</name>
    <dbReference type="NCBI Taxonomy" id="326594"/>
    <lineage>
        <taxon>Eukaryota</taxon>
        <taxon>Metazoa</taxon>
        <taxon>Ecdysozoa</taxon>
        <taxon>Arthropoda</taxon>
        <taxon>Hexapoda</taxon>
        <taxon>Insecta</taxon>
        <taxon>Pterygota</taxon>
        <taxon>Neoptera</taxon>
        <taxon>Endopterygota</taxon>
        <taxon>Hymenoptera</taxon>
        <taxon>Apocrita</taxon>
        <taxon>Proctotrupomorpha</taxon>
        <taxon>Chalcidoidea</taxon>
        <taxon>Agaonidae</taxon>
        <taxon>Agaoninae</taxon>
        <taxon>Ceratosolen</taxon>
    </lineage>
</organism>
<gene>
    <name evidence="3" type="primary">LOC105359456</name>
</gene>
<proteinExistence type="predicted"/>
<keyword evidence="2" id="KW-1185">Reference proteome</keyword>
<feature type="region of interest" description="Disordered" evidence="1">
    <location>
        <begin position="43"/>
        <end position="69"/>
    </location>
</feature>
<dbReference type="Proteomes" id="UP000695007">
    <property type="component" value="Unplaced"/>
</dbReference>
<feature type="compositionally biased region" description="Basic and acidic residues" evidence="1">
    <location>
        <begin position="633"/>
        <end position="642"/>
    </location>
</feature>
<sequence>MAIVFPDKTVQFDDVPTVNERMTADITLRSDSITIKANSCDSSAQCNTESTSMESKSKERSTETYEQGYSQSEAKNMVARMNKPDIWDTLLALEQELSPVEKNEQSFTECFQDYPQILNRLSQQFRKTPTRFTEKLVSIIEDSVISESPTKQVLHENSGISLNRMTGEFRKLCKFIEDESMPELAPSLMNMTGSCSENNLTPCEKNSNVSSVASKNMLRCINDTSTRVCTPKMLKCLLTPKNKITSNVNSPINRFTPTADKSFEYWESVCNIMCESQLNIKKNNRKSLCTAEFSNRSMSEMLTICERQMASLDDSAIDIRSSEPCKKTDSDLKVPVQTPRSKSESTILLTINDKMKKSVQKLKNEKINNETISNNDNELVSEDKCTEINETLIFDNESQLLSNNDLEQNTKLYQEFELLKELKNSQKSDQETFEKDFELLYSPENKQVSVENSYDDNEQDCSLLIELAKRRQRCLNTAKLMLEINKEDPISSEDSKCLETLYKLGIQDKTFDEVEDDTKFLNTLSECIDYHNYISVKSQPIINMLNELNSPNNLKNKAALPMKSKEPLPSSKVPNWKLKSQQKVATSKSSLESKNILKNVPNKKTINKLPMKSTPKLTPRVEKKASHSSHLQQRKELKKNEKITALTDSQKNKVISKESQKTPARTIMQHDKKRLQVQIPEKISQIKVTTKLSTKVPQSDKKSHTQSKKSTFDADLLEVVPQSDKQKVVSKTTSNLTATESDNTNKRPAIHENIPNEASQLPKVKLFITPGKSPKVSTLGRKKPPMYFLDTASKAITPVKADYDNVKSPIGLYINGTDTSLIRNIHARVNDRLLTPISNRNDKSPKLKFTLSSKENKSPAINCSENIVLPIVRYQPAKQVHLINDKSSYSPSSLPPNSKIKKLLEPIENTVIIKHEGRIIDCNSKPDCFNSEMSIRVQKMAEKATPIRKKCA</sequence>
<dbReference type="RefSeq" id="XP_011494372.1">
    <property type="nucleotide sequence ID" value="XM_011496070.1"/>
</dbReference>
<name>A0AAJ6VJW5_9HYME</name>
<feature type="compositionally biased region" description="Polar residues" evidence="1">
    <location>
        <begin position="729"/>
        <end position="742"/>
    </location>
</feature>
<accession>A0AAJ6VJW5</accession>